<evidence type="ECO:0000313" key="3">
    <source>
        <dbReference type="Proteomes" id="UP000708208"/>
    </source>
</evidence>
<feature type="region of interest" description="Disordered" evidence="1">
    <location>
        <begin position="35"/>
        <end position="54"/>
    </location>
</feature>
<sequence length="223" mass="24912">MSSTQDQIEAALRSILVRVGQQDPMYLQRLTEGVQQGNQSQLPGNEFSSRSSAVRESSERCNVAALNGPVQSAYNDNVGLQGFGRVYQNQPTPLTSDNASGFASTGNRMLSSAMSRTPKFSLPQISPLLKRRNTSPRSFVPKEPKRSKEFPIEIVFNPYLGPDSTDDQGRNFFRVQRAYTSKAVQIHWRGAFFSEDTSLGGHQTSRELRNIYDLQPVPDGSWY</sequence>
<accession>A0A8J2J578</accession>
<gene>
    <name evidence="2" type="ORF">AFUS01_LOCUS709</name>
</gene>
<organism evidence="2 3">
    <name type="scientific">Allacma fusca</name>
    <dbReference type="NCBI Taxonomy" id="39272"/>
    <lineage>
        <taxon>Eukaryota</taxon>
        <taxon>Metazoa</taxon>
        <taxon>Ecdysozoa</taxon>
        <taxon>Arthropoda</taxon>
        <taxon>Hexapoda</taxon>
        <taxon>Collembola</taxon>
        <taxon>Symphypleona</taxon>
        <taxon>Sminthuridae</taxon>
        <taxon>Allacma</taxon>
    </lineage>
</organism>
<dbReference type="AlphaFoldDB" id="A0A8J2J578"/>
<name>A0A8J2J578_9HEXA</name>
<keyword evidence="3" id="KW-1185">Reference proteome</keyword>
<evidence type="ECO:0000256" key="1">
    <source>
        <dbReference type="SAM" id="MobiDB-lite"/>
    </source>
</evidence>
<evidence type="ECO:0000313" key="2">
    <source>
        <dbReference type="EMBL" id="CAG7649991.1"/>
    </source>
</evidence>
<dbReference type="Proteomes" id="UP000708208">
    <property type="component" value="Unassembled WGS sequence"/>
</dbReference>
<proteinExistence type="predicted"/>
<reference evidence="2" key="1">
    <citation type="submission" date="2021-06" db="EMBL/GenBank/DDBJ databases">
        <authorList>
            <person name="Hodson N. C."/>
            <person name="Mongue J. A."/>
            <person name="Jaron S. K."/>
        </authorList>
    </citation>
    <scope>NUCLEOTIDE SEQUENCE</scope>
</reference>
<dbReference type="EMBL" id="CAJVCH010003718">
    <property type="protein sequence ID" value="CAG7649991.1"/>
    <property type="molecule type" value="Genomic_DNA"/>
</dbReference>
<comment type="caution">
    <text evidence="2">The sequence shown here is derived from an EMBL/GenBank/DDBJ whole genome shotgun (WGS) entry which is preliminary data.</text>
</comment>
<protein>
    <submittedName>
        <fullName evidence="2">Uncharacterized protein</fullName>
    </submittedName>
</protein>